<proteinExistence type="predicted"/>
<dbReference type="EMBL" id="CP047591">
    <property type="protein sequence ID" value="QHI72788.1"/>
    <property type="molecule type" value="Genomic_DNA"/>
</dbReference>
<dbReference type="InterPro" id="IPR012347">
    <property type="entry name" value="Ferritin-like"/>
</dbReference>
<gene>
    <name evidence="2" type="ORF">Ami3637_10555</name>
</gene>
<evidence type="ECO:0000313" key="3">
    <source>
        <dbReference type="Proteomes" id="UP000463883"/>
    </source>
</evidence>
<dbReference type="InterPro" id="IPR003251">
    <property type="entry name" value="Rr_diiron-bd_dom"/>
</dbReference>
<name>A0A6P1ML53_9FIRM</name>
<dbReference type="RefSeq" id="WP_162362555.1">
    <property type="nucleotide sequence ID" value="NZ_CP047591.1"/>
</dbReference>
<dbReference type="Gene3D" id="1.20.1260.10">
    <property type="match status" value="1"/>
</dbReference>
<protein>
    <recommendedName>
        <fullName evidence="1">Rubrerythrin diiron-binding domain-containing protein</fullName>
    </recommendedName>
</protein>
<reference evidence="2 3" key="1">
    <citation type="submission" date="2020-01" db="EMBL/GenBank/DDBJ databases">
        <title>Genomic analysis of Aminipila sp. CBA3637.</title>
        <authorList>
            <person name="Kim Y.B."/>
            <person name="Roh S.W."/>
        </authorList>
    </citation>
    <scope>NUCLEOTIDE SEQUENCE [LARGE SCALE GENOMIC DNA]</scope>
    <source>
        <strain evidence="2 3">CBA3637</strain>
    </source>
</reference>
<dbReference type="AlphaFoldDB" id="A0A6P1ML53"/>
<accession>A0A6P1ML53</accession>
<dbReference type="Proteomes" id="UP000463883">
    <property type="component" value="Chromosome"/>
</dbReference>
<keyword evidence="3" id="KW-1185">Reference proteome</keyword>
<dbReference type="GO" id="GO:0046872">
    <property type="term" value="F:metal ion binding"/>
    <property type="evidence" value="ECO:0007669"/>
    <property type="project" value="InterPro"/>
</dbReference>
<dbReference type="SUPFAM" id="SSF47240">
    <property type="entry name" value="Ferritin-like"/>
    <property type="match status" value="1"/>
</dbReference>
<evidence type="ECO:0000313" key="2">
    <source>
        <dbReference type="EMBL" id="QHI72788.1"/>
    </source>
</evidence>
<feature type="domain" description="Rubrerythrin diiron-binding" evidence="1">
    <location>
        <begin position="9"/>
        <end position="128"/>
    </location>
</feature>
<dbReference type="CDD" id="cd00657">
    <property type="entry name" value="Ferritin_like"/>
    <property type="match status" value="1"/>
</dbReference>
<organism evidence="2 3">
    <name type="scientific">Aminipila terrae</name>
    <dbReference type="NCBI Taxonomy" id="2697030"/>
    <lineage>
        <taxon>Bacteria</taxon>
        <taxon>Bacillati</taxon>
        <taxon>Bacillota</taxon>
        <taxon>Clostridia</taxon>
        <taxon>Peptostreptococcales</taxon>
        <taxon>Anaerovoracaceae</taxon>
        <taxon>Aminipila</taxon>
    </lineage>
</organism>
<dbReference type="GO" id="GO:0016491">
    <property type="term" value="F:oxidoreductase activity"/>
    <property type="evidence" value="ECO:0007669"/>
    <property type="project" value="InterPro"/>
</dbReference>
<evidence type="ECO:0000259" key="1">
    <source>
        <dbReference type="Pfam" id="PF02915"/>
    </source>
</evidence>
<dbReference type="InterPro" id="IPR009078">
    <property type="entry name" value="Ferritin-like_SF"/>
</dbReference>
<sequence length="135" mass="15761">MDSKLIEKLQTYIKAELGDAALYRELAKMAPNEMQMNLLMDMAADEQSHADDFKIIYKDLTGEVYRPPIPPSNLNMPYTDILRDRVIDETGDFRKYMHDHQEYFADETLREAFFRAGIDENVHAVRLLNFINSPE</sequence>
<dbReference type="Pfam" id="PF02915">
    <property type="entry name" value="Rubrerythrin"/>
    <property type="match status" value="1"/>
</dbReference>
<dbReference type="KEGG" id="amic:Ami3637_10555"/>